<feature type="region of interest" description="Disordered" evidence="9">
    <location>
        <begin position="647"/>
        <end position="675"/>
    </location>
</feature>
<dbReference type="CDD" id="cd18315">
    <property type="entry name" value="BTB_POZ_BAB-like"/>
    <property type="match status" value="1"/>
</dbReference>
<gene>
    <name evidence="12" type="primary">LOC106745343</name>
</gene>
<organism evidence="11 12">
    <name type="scientific">Dinoponera quadriceps</name>
    <name type="common">South American ant</name>
    <dbReference type="NCBI Taxonomy" id="609295"/>
    <lineage>
        <taxon>Eukaryota</taxon>
        <taxon>Metazoa</taxon>
        <taxon>Ecdysozoa</taxon>
        <taxon>Arthropoda</taxon>
        <taxon>Hexapoda</taxon>
        <taxon>Insecta</taxon>
        <taxon>Pterygota</taxon>
        <taxon>Neoptera</taxon>
        <taxon>Endopterygota</taxon>
        <taxon>Hymenoptera</taxon>
        <taxon>Apocrita</taxon>
        <taxon>Aculeata</taxon>
        <taxon>Formicoidea</taxon>
        <taxon>Formicidae</taxon>
        <taxon>Ponerinae</taxon>
        <taxon>Ponerini</taxon>
        <taxon>Dinoponera</taxon>
    </lineage>
</organism>
<dbReference type="GO" id="GO:0016199">
    <property type="term" value="P:axon midline choice point recognition"/>
    <property type="evidence" value="ECO:0007669"/>
    <property type="project" value="UniProtKB-ARBA"/>
</dbReference>
<dbReference type="SMART" id="SM00225">
    <property type="entry name" value="BTB"/>
    <property type="match status" value="1"/>
</dbReference>
<keyword evidence="3" id="KW-0221">Differentiation</keyword>
<dbReference type="PROSITE" id="PS50097">
    <property type="entry name" value="BTB"/>
    <property type="match status" value="1"/>
</dbReference>
<evidence type="ECO:0000256" key="4">
    <source>
        <dbReference type="ARBA" id="ARBA00022902"/>
    </source>
</evidence>
<dbReference type="KEGG" id="dqu:106745343"/>
<dbReference type="OrthoDB" id="6678352at2759"/>
<keyword evidence="4" id="KW-0524">Neurogenesis</keyword>
<keyword evidence="7" id="KW-0539">Nucleus</keyword>
<name>A0A6P3XD62_DINQU</name>
<evidence type="ECO:0000256" key="8">
    <source>
        <dbReference type="ARBA" id="ARBA00037382"/>
    </source>
</evidence>
<dbReference type="GO" id="GO:0008406">
    <property type="term" value="P:gonad development"/>
    <property type="evidence" value="ECO:0007669"/>
    <property type="project" value="UniProtKB-ARBA"/>
</dbReference>
<feature type="compositionally biased region" description="Basic and acidic residues" evidence="9">
    <location>
        <begin position="460"/>
        <end position="471"/>
    </location>
</feature>
<keyword evidence="11" id="KW-1185">Reference proteome</keyword>
<dbReference type="GeneID" id="106745343"/>
<dbReference type="AlphaFoldDB" id="A0A6P3XD62"/>
<dbReference type="GO" id="GO:0048813">
    <property type="term" value="P:dendrite morphogenesis"/>
    <property type="evidence" value="ECO:0007669"/>
    <property type="project" value="UniProtKB-ARBA"/>
</dbReference>
<evidence type="ECO:0000256" key="1">
    <source>
        <dbReference type="ARBA" id="ARBA00004123"/>
    </source>
</evidence>
<comment type="function">
    <text evidence="8">Putative transcription factor required for axon growth and guidance in the central and peripheral nervous systems. Repels CNS axons away from the midline by promoting the expression of the midline repellent sli and its receptor robo.</text>
</comment>
<evidence type="ECO:0000256" key="5">
    <source>
        <dbReference type="ARBA" id="ARBA00023015"/>
    </source>
</evidence>
<dbReference type="PANTHER" id="PTHR23110:SF111">
    <property type="entry name" value="LONGITUDINALS LACKING PROTEIN, ISOFORMS F_I_K_T"/>
    <property type="match status" value="1"/>
</dbReference>
<evidence type="ECO:0000313" key="11">
    <source>
        <dbReference type="Proteomes" id="UP000515204"/>
    </source>
</evidence>
<feature type="compositionally biased region" description="Polar residues" evidence="9">
    <location>
        <begin position="598"/>
        <end position="608"/>
    </location>
</feature>
<accession>A0A6P3XD62</accession>
<feature type="compositionally biased region" description="Basic residues" evidence="9">
    <location>
        <begin position="479"/>
        <end position="496"/>
    </location>
</feature>
<dbReference type="SUPFAM" id="SSF54695">
    <property type="entry name" value="POZ domain"/>
    <property type="match status" value="1"/>
</dbReference>
<evidence type="ECO:0000313" key="12">
    <source>
        <dbReference type="RefSeq" id="XP_014476351.1"/>
    </source>
</evidence>
<sequence length="675" mass="74584">MVEIPKDCVLQWAGHAGYITERFSGLLARQALVDVTLICDEQKLRVHKLVLASNSVYFEEILQQDLGQEPIILLKDLDFEILKAMVEFMYCGETTVSHQYLSSLLDAAKIFKVKELVSVIDTIVGTKRILDNLETTCLKQQTGDGSFKVANSSLTENDYVRVRCDKLSMENASLCAADNSNNDVCSIKGQSLESDAIDDTEHESEHTLYEEPELFDVGSDKVVAETPSFSMPEISVDWRSDANQVQTTGCARGNRDAITYCNNSHDLKPMLYEQCCDLSEVSDQTTTTSSSSSCCSTSRLPRVDDEHRLESSADVPFSKVGKCVKVYTHKRRKSADEMRHKLVHTQCNLVPTPPPSTDSIDLLDEPSDVPVTLLTSLDMESDEYILSLSTESIQSIVGSTISDQHTVIGCKKSNARPVLRRSTRLNQQESDEVAATEKPFKKGSSPNRAEPGCAKAKRKGREDRKVPDQHVELQSAVKRSLKNRRSSSKLIVRKSGKAVEESRTTSGGVRSEDAEGYARTVFRSPVSPVKFDTIGGIDRALWGDRSDKLSDEENNETTDSLVYSPNNAIPFAVGLLPLRTALEKMQATPDYQPRKTRSSFAAPSSRQDASALKRKANCAFPDIARKQQGSVGNAAESPKTVCHIQIKAAPSQDVKSRRSRLLGDGRREQAITQVS</sequence>
<feature type="region of interest" description="Disordered" evidence="9">
    <location>
        <begin position="418"/>
        <end position="514"/>
    </location>
</feature>
<dbReference type="Proteomes" id="UP000515204">
    <property type="component" value="Unplaced"/>
</dbReference>
<evidence type="ECO:0000259" key="10">
    <source>
        <dbReference type="PROSITE" id="PS50097"/>
    </source>
</evidence>
<dbReference type="InterPro" id="IPR051095">
    <property type="entry name" value="Dros_DevTransReg"/>
</dbReference>
<protein>
    <submittedName>
        <fullName evidence="12">Uncharacterized protein LOC106745343 isoform X1</fullName>
    </submittedName>
</protein>
<evidence type="ECO:0000256" key="3">
    <source>
        <dbReference type="ARBA" id="ARBA00022782"/>
    </source>
</evidence>
<feature type="region of interest" description="Disordered" evidence="9">
    <location>
        <begin position="586"/>
        <end position="608"/>
    </location>
</feature>
<dbReference type="GO" id="GO:0007526">
    <property type="term" value="P:larval somatic muscle development"/>
    <property type="evidence" value="ECO:0007669"/>
    <property type="project" value="UniProtKB-ARBA"/>
</dbReference>
<dbReference type="GO" id="GO:0006357">
    <property type="term" value="P:regulation of transcription by RNA polymerase II"/>
    <property type="evidence" value="ECO:0007669"/>
    <property type="project" value="TreeGrafter"/>
</dbReference>
<dbReference type="InterPro" id="IPR011333">
    <property type="entry name" value="SKP1/BTB/POZ_sf"/>
</dbReference>
<evidence type="ECO:0000256" key="7">
    <source>
        <dbReference type="ARBA" id="ARBA00023242"/>
    </source>
</evidence>
<dbReference type="InterPro" id="IPR000210">
    <property type="entry name" value="BTB/POZ_dom"/>
</dbReference>
<evidence type="ECO:0000256" key="2">
    <source>
        <dbReference type="ARBA" id="ARBA00022473"/>
    </source>
</evidence>
<dbReference type="GO" id="GO:0005634">
    <property type="term" value="C:nucleus"/>
    <property type="evidence" value="ECO:0007669"/>
    <property type="project" value="UniProtKB-SubCell"/>
</dbReference>
<keyword evidence="5" id="KW-0805">Transcription regulation</keyword>
<evidence type="ECO:0000256" key="9">
    <source>
        <dbReference type="SAM" id="MobiDB-lite"/>
    </source>
</evidence>
<evidence type="ECO:0000256" key="6">
    <source>
        <dbReference type="ARBA" id="ARBA00023163"/>
    </source>
</evidence>
<proteinExistence type="predicted"/>
<dbReference type="Gene3D" id="3.30.710.10">
    <property type="entry name" value="Potassium Channel Kv1.1, Chain A"/>
    <property type="match status" value="1"/>
</dbReference>
<feature type="domain" description="BTB" evidence="10">
    <location>
        <begin position="33"/>
        <end position="98"/>
    </location>
</feature>
<dbReference type="GO" id="GO:0045476">
    <property type="term" value="P:nurse cell apoptotic process"/>
    <property type="evidence" value="ECO:0007669"/>
    <property type="project" value="UniProtKB-ARBA"/>
</dbReference>
<comment type="subcellular location">
    <subcellularLocation>
        <location evidence="1">Nucleus</location>
    </subcellularLocation>
</comment>
<dbReference type="RefSeq" id="XP_014476351.1">
    <property type="nucleotide sequence ID" value="XM_014620865.1"/>
</dbReference>
<reference evidence="12" key="1">
    <citation type="submission" date="2025-08" db="UniProtKB">
        <authorList>
            <consortium name="RefSeq"/>
        </authorList>
    </citation>
    <scope>IDENTIFICATION</scope>
</reference>
<dbReference type="GO" id="GO:0035167">
    <property type="term" value="P:larval lymph gland hemopoiesis"/>
    <property type="evidence" value="ECO:0007669"/>
    <property type="project" value="UniProtKB-ARBA"/>
</dbReference>
<keyword evidence="6" id="KW-0804">Transcription</keyword>
<dbReference type="Pfam" id="PF00651">
    <property type="entry name" value="BTB"/>
    <property type="match status" value="1"/>
</dbReference>
<dbReference type="PANTHER" id="PTHR23110">
    <property type="entry name" value="BTB DOMAIN TRANSCRIPTION FACTOR"/>
    <property type="match status" value="1"/>
</dbReference>
<dbReference type="GO" id="GO:0007464">
    <property type="term" value="P:R3/R4 cell fate commitment"/>
    <property type="evidence" value="ECO:0007669"/>
    <property type="project" value="UniProtKB-ARBA"/>
</dbReference>
<dbReference type="GO" id="GO:0045467">
    <property type="term" value="P:R7 cell development"/>
    <property type="evidence" value="ECO:0007669"/>
    <property type="project" value="UniProtKB-ARBA"/>
</dbReference>
<keyword evidence="2" id="KW-0217">Developmental protein</keyword>